<dbReference type="Proteomes" id="UP000474296">
    <property type="component" value="Unassembled WGS sequence"/>
</dbReference>
<dbReference type="Pfam" id="PF13585">
    <property type="entry name" value="CHU_C"/>
    <property type="match status" value="1"/>
</dbReference>
<reference evidence="1 2" key="1">
    <citation type="submission" date="2020-01" db="EMBL/GenBank/DDBJ databases">
        <title>Spongiivirga citrea KCTC 32990T.</title>
        <authorList>
            <person name="Wang G."/>
        </authorList>
    </citation>
    <scope>NUCLEOTIDE SEQUENCE [LARGE SCALE GENOMIC DNA]</scope>
    <source>
        <strain evidence="1 2">KCTC 32990</strain>
    </source>
</reference>
<organism evidence="1 2">
    <name type="scientific">Spongiivirga citrea</name>
    <dbReference type="NCBI Taxonomy" id="1481457"/>
    <lineage>
        <taxon>Bacteria</taxon>
        <taxon>Pseudomonadati</taxon>
        <taxon>Bacteroidota</taxon>
        <taxon>Flavobacteriia</taxon>
        <taxon>Flavobacteriales</taxon>
        <taxon>Flavobacteriaceae</taxon>
        <taxon>Spongiivirga</taxon>
    </lineage>
</organism>
<dbReference type="InterPro" id="IPR025667">
    <property type="entry name" value="SprB_repeat"/>
</dbReference>
<evidence type="ECO:0000313" key="2">
    <source>
        <dbReference type="Proteomes" id="UP000474296"/>
    </source>
</evidence>
<sequence length="2794" mass="297302">MRFTKKNVFVIIIFSVFISALFAANKLSNSAFIPFFEQENVKETISLTTAKKKSLQKAESAAVVMPNPLIAVADNIVTCPNNGLPLARFFLCGTGDSREINTGITGSTISWQLLDPTSCAGQTIDDCPNTNVTCTWNDIATGPDFTITDPGEYQLIIITNGVLERYYFKVNSNPLDPQTIKTDMVCGNDAQIEVTNIPEDYEYSLNDPNGTYQQSPIFDITTAGTYTIYVRQENAGPTACIFPTQEIIIEELDIDVDITPTDIECTGEFGAIAIEINDVPEFYNYSLSLAGTVIDTFGPSTDNNYTFNNLNGGTYEVLVTTDDGCAYSETIDISSLSTLDLTAFATESFGCGTTTVPITANATGGTGPYQFSINGGTLQTSNILDATTPGDQTILVRDANNCEKVITYNVPDILPPEITVDKFDSNCAGADDGQILITVTNSRGYQINFSIDGGATFQNSGNFSNLAPNNYNLVIRYQTGTFVCDIVQTEAVNSATSLVGDRQIDVEATCTTGATVSFTGVIGGQAPYFYDLGSGFVTNPIFTNVSPGSYNPRIRDSNGCVLVLAQLDVTAPNEPNDLLFNIVSVDCVAGTVNVEVTSTGGGTNLTYEITAPSNVAPSQTTPTVRFDNLSLGSYTFQVTDNDSGCDYQESFAITDISSITTSGQLVQNVQCLGESQGAIRFSVSGFENTYSYTINTPTPINLNGQTDTSLDFTGLPAGTYTIQVTDDDTSCTNDATVTVQAPAAALGLTIDVDAMDCGNNNRGRVIGQGVDGWGSYQYRLTQPDATTIPGSGNFRNNRSFGNLSQSGEYILEVQDANGCIVEQRFTLTPVDLPVLNNITPATDLCFTTATGASITVEVQTGTGTAPFEYSINSDTPQASPNFTGLNPGTYTIEVIDANGCTDDVTIDIERPLSVVAFITADLQCPASSPTPAEIRINARRGYAPYGNIEVFFNSASIANIPATGSNTNYSTVNPGTYEFVITDANGCTTRSNEVIIDPLPTILELPPAVIDASCGLDNGSIEIIPDPTSGAGPFEYSLDDGINPPTPFTGQSLYPGLAAGNYTYTIRDSKNCESTFAVTINTTPALNASTTSLDETCSGGTINQGSIEVTATNGVGPYTFELFDALTGNSTGTTLGPSAGPETFSVDFGSYFVVVTDSNGCTFTTIPDIINDPADVTLTYTPPPNIDCTNTGTAYEVQIVGGTGCFEIGLAGGPLGNPNALPAPSGGACERNHSFAGIVTGSGTYLVEILDLGTGCRYFQEIVIPEPNDLNIVAAPSATPVCEGDTTGTLNFTVNDYTGNELTITVLNTDTNVIVSAANAIAVPVGTGVGTAPFTFTPAPYLNNLPVGNYQILVEETDPTSTRCGASDTFSITANPPLQLNQLTNINAGCTFDAQVVIQGTGGSGTGYEYHFVPDLTPGDTTDDTPVPGDYAATNNEIDLDPASSLNWDAWVRDSNGCETKIDITIAIDPQPVVDDITIINQCSPINNTYDVEIRIDPIVLASLTAPVTYAIIPQGLPSTSITYTNSPFFTGISPGDYTAIVRDGKGCVSPEDFTLSPVLRITAEFSTLPTCNNNDGEITVNIQQSSGLANLDFTLNDGINPPVLQSGNNVFTNLGPGNYTIDVVDTDTTCPASTSVDLDPRTIPVITSLNKTDISCNGADDGTFTVELDGASIGVGADPFTYILYRGNIPLGGPYPAEEANQTSNVFEDLDPDTYTVRVVSNQGCDAVSSDTIVEPDAFIISASNTDFTCDPLNNSFSTAEITVFPNGSQSTNPLDNTGTSPYSYSIDGGTNFQNSNIFEIVDNGLSQTFTIVARDANGCISTAIPDITIDPPNVLDIQTNVTNGITCSNDPLNPNPAVVNINVASGGGGDFIFYLTPIDPLNPLTTQDTPAGTTSANFNISIPGDYLFAVEDELGGGCRYFSQIVTVDPYDTIEASIANPTSVCFTAPNTTADSTGTVELTVTGYTGTYDYEVFLDNGTTTGITGSGDTATGATVVGSLPGANIYIEVVATATPFCPARSNNETIPKPDEALDFTAQETANVTCSNDKGVIVLEPAGGWGDYEFEVINTTTGVTEQAFDANRILTDLSAGIHQITVRDAENCTFTNTIILSEPAPIIGEIELVNGLFCPGDNDAAIQVDATLAGGEGSYIFRLNQLDATNTVIQTTGPQASSEFSNLPAGNYSIIIRDGWECEHVTQPFAVQDPEPPLVLLREATALSCIDPAELEINVTNPDPGAEYEYLISTDDPLTGIWTAMGPGVSTTMVPQPQGEYRYLIREVGAASCPSVITNQVRVDPVPALNIIPDETNANLKCAGEATAIIRAEANGGSGDYRYRLFAAGADPSVDAPLVGPQDSGIFRNLGAGNYFIQAESRGCFERTANIPVVDPVPLQAEDPRITNVNCPGGMNGSIIVEASGGTGPIQFAISNRLNEFFDEEIPGTNVFRFDDLEAGTYEIIIQDSVGCYITYTRTITEPAAIVSTFSTVPESCLGDDDGIIRIQLQGGTPPYFTTLDPTDLTSYIENQFEFRDLRGDQTYEIHVLDSQNCPQVVTVDLGVGIPLDPMPEIRYECTGTNLMNEVEVDVGSIPLNDVMFSLDGGSLRDSNVFTQLSEGDHQIRVLHRNGCERMVDFSIITADPVSVSLVETGNNVLTAMAAGGVPPYTYYVNGEDVGDDNVIIVPENGIYEVRVVDTNGCEAIDQIDYLFIDVEIPNFFSPNGDGQNDYWAPINQVSFPNIQSEIYDRYGRLIKKLAQNEKWDGRYERNSKPLPSGDYWYVIRLKDFDNREFTGHFTLLR</sequence>
<dbReference type="EMBL" id="JAABOQ010000006">
    <property type="protein sequence ID" value="NER18662.1"/>
    <property type="molecule type" value="Genomic_DNA"/>
</dbReference>
<comment type="caution">
    <text evidence="1">The sequence shown here is derived from an EMBL/GenBank/DDBJ whole genome shotgun (WGS) entry which is preliminary data.</text>
</comment>
<evidence type="ECO:0000313" key="1">
    <source>
        <dbReference type="EMBL" id="NER18662.1"/>
    </source>
</evidence>
<proteinExistence type="predicted"/>
<dbReference type="RefSeq" id="WP_164033340.1">
    <property type="nucleotide sequence ID" value="NZ_JAABOQ010000006.1"/>
</dbReference>
<gene>
    <name evidence="1" type="ORF">GWK10_15695</name>
</gene>
<dbReference type="NCBIfam" id="TIGR04131">
    <property type="entry name" value="Bac_Flav_CTERM"/>
    <property type="match status" value="1"/>
</dbReference>
<keyword evidence="2" id="KW-1185">Reference proteome</keyword>
<dbReference type="InterPro" id="IPR026341">
    <property type="entry name" value="T9SS_type_B"/>
</dbReference>
<dbReference type="Pfam" id="PF13573">
    <property type="entry name" value="SprB"/>
    <property type="match status" value="2"/>
</dbReference>
<accession>A0A6M0CLX8</accession>
<protein>
    <submittedName>
        <fullName evidence="1">T9SS type B sorting domain-containing protein</fullName>
    </submittedName>
</protein>
<name>A0A6M0CLX8_9FLAO</name>